<evidence type="ECO:0000313" key="2">
    <source>
        <dbReference type="Proteomes" id="UP000076722"/>
    </source>
</evidence>
<dbReference type="Proteomes" id="UP000076722">
    <property type="component" value="Unassembled WGS sequence"/>
</dbReference>
<protein>
    <submittedName>
        <fullName evidence="1">Uncharacterized protein</fullName>
    </submittedName>
</protein>
<sequence length="98" mass="11400">MTDYASEGRTRPTNPLDLSHCLTHQSLYTVFSRSPSLQGILIMDSVDEKKFHHALTRRATGFLRQEFRELEILNKLTECVYNYEIPIPTSRDTRKSLI</sequence>
<organism evidence="1 2">
    <name type="scientific">Sistotremastrum niveocremeum HHB9708</name>
    <dbReference type="NCBI Taxonomy" id="1314777"/>
    <lineage>
        <taxon>Eukaryota</taxon>
        <taxon>Fungi</taxon>
        <taxon>Dikarya</taxon>
        <taxon>Basidiomycota</taxon>
        <taxon>Agaricomycotina</taxon>
        <taxon>Agaricomycetes</taxon>
        <taxon>Sistotremastrales</taxon>
        <taxon>Sistotremastraceae</taxon>
        <taxon>Sertulicium</taxon>
        <taxon>Sertulicium niveocremeum</taxon>
    </lineage>
</organism>
<feature type="non-terminal residue" evidence="1">
    <location>
        <position position="98"/>
    </location>
</feature>
<accession>A0A164M5E3</accession>
<reference evidence="1 2" key="1">
    <citation type="journal article" date="2016" name="Mol. Biol. Evol.">
        <title>Comparative Genomics of Early-Diverging Mushroom-Forming Fungi Provides Insights into the Origins of Lignocellulose Decay Capabilities.</title>
        <authorList>
            <person name="Nagy L.G."/>
            <person name="Riley R."/>
            <person name="Tritt A."/>
            <person name="Adam C."/>
            <person name="Daum C."/>
            <person name="Floudas D."/>
            <person name="Sun H."/>
            <person name="Yadav J.S."/>
            <person name="Pangilinan J."/>
            <person name="Larsson K.H."/>
            <person name="Matsuura K."/>
            <person name="Barry K."/>
            <person name="Labutti K."/>
            <person name="Kuo R."/>
            <person name="Ohm R.A."/>
            <person name="Bhattacharya S.S."/>
            <person name="Shirouzu T."/>
            <person name="Yoshinaga Y."/>
            <person name="Martin F.M."/>
            <person name="Grigoriev I.V."/>
            <person name="Hibbett D.S."/>
        </authorList>
    </citation>
    <scope>NUCLEOTIDE SEQUENCE [LARGE SCALE GENOMIC DNA]</scope>
    <source>
        <strain evidence="1 2">HHB9708</strain>
    </source>
</reference>
<proteinExistence type="predicted"/>
<dbReference type="OrthoDB" id="3247165at2759"/>
<dbReference type="STRING" id="1314777.A0A164M5E3"/>
<dbReference type="EMBL" id="KV419518">
    <property type="protein sequence ID" value="KZS86378.1"/>
    <property type="molecule type" value="Genomic_DNA"/>
</dbReference>
<dbReference type="AlphaFoldDB" id="A0A164M5E3"/>
<gene>
    <name evidence="1" type="ORF">SISNIDRAFT_384591</name>
</gene>
<name>A0A164M5E3_9AGAM</name>
<evidence type="ECO:0000313" key="1">
    <source>
        <dbReference type="EMBL" id="KZS86378.1"/>
    </source>
</evidence>
<keyword evidence="2" id="KW-1185">Reference proteome</keyword>